<reference evidence="2" key="1">
    <citation type="journal article" date="2009" name="Environ. Microbiol.">
        <title>The genome of Polaromonas naphthalenivorans strain CJ2, isolated from coal tar-contaminated sediment, reveals physiological and metabolic versatility and evolution through extensive horizontal gene transfer.</title>
        <authorList>
            <person name="Yagi J.M."/>
            <person name="Sims D."/>
            <person name="Brettin T."/>
            <person name="Bruce D."/>
            <person name="Madsen E.L."/>
        </authorList>
    </citation>
    <scope>NUCLEOTIDE SEQUENCE [LARGE SCALE GENOMIC DNA]</scope>
    <source>
        <strain evidence="2">CJ2</strain>
        <plasmid evidence="2">Plasmid pPNAP01</plasmid>
    </source>
</reference>
<proteinExistence type="predicted"/>
<dbReference type="HOGENOM" id="CLU_1347896_0_0_4"/>
<dbReference type="Proteomes" id="UP000000644">
    <property type="component" value="Plasmid pPNAP01"/>
</dbReference>
<dbReference type="KEGG" id="pna:Pnap_4429"/>
<dbReference type="EMBL" id="CP000530">
    <property type="protein sequence ID" value="ABM39706.1"/>
    <property type="molecule type" value="Genomic_DNA"/>
</dbReference>
<organism evidence="1 2">
    <name type="scientific">Polaromonas naphthalenivorans (strain CJ2)</name>
    <dbReference type="NCBI Taxonomy" id="365044"/>
    <lineage>
        <taxon>Bacteria</taxon>
        <taxon>Pseudomonadati</taxon>
        <taxon>Pseudomonadota</taxon>
        <taxon>Betaproteobacteria</taxon>
        <taxon>Burkholderiales</taxon>
        <taxon>Comamonadaceae</taxon>
        <taxon>Polaromonas</taxon>
    </lineage>
</organism>
<sequence length="203" mass="23204">MKIVQARMNTEKMSLKERRAEHNAAYELSKQGDEAAYRALTEERFIAECSADSVAPHGMFARSRKFSNPLFMTPAGYLAAFPELDEHLFLSLESAHQAIAKYGKPQHHALWQVRSTKLAKELRDKRYQRWLREVKNSGEPYLVPRRSLEECAAIYASGGIEALKKIYSKSHALKTEHRLVEAGLVQREVRHTPVLACNPRVDK</sequence>
<evidence type="ECO:0000313" key="2">
    <source>
        <dbReference type="Proteomes" id="UP000000644"/>
    </source>
</evidence>
<dbReference type="AlphaFoldDB" id="A1VVM8"/>
<evidence type="ECO:0000313" key="1">
    <source>
        <dbReference type="EMBL" id="ABM39706.1"/>
    </source>
</evidence>
<keyword evidence="1" id="KW-0614">Plasmid</keyword>
<geneLocation type="plasmid" evidence="1 2">
    <name>pPNAP01</name>
</geneLocation>
<gene>
    <name evidence="1" type="ordered locus">Pnap_4429</name>
</gene>
<protein>
    <submittedName>
        <fullName evidence="1">Uncharacterized protein</fullName>
    </submittedName>
</protein>
<name>A1VVM8_POLNA</name>
<accession>A1VVM8</accession>
<keyword evidence="2" id="KW-1185">Reference proteome</keyword>